<dbReference type="PANTHER" id="PTHR21064:SF6">
    <property type="entry name" value="AMINOGLYCOSIDE PHOSPHOTRANSFERASE DOMAIN-CONTAINING PROTEIN"/>
    <property type="match status" value="1"/>
</dbReference>
<dbReference type="InterPro" id="IPR002575">
    <property type="entry name" value="Aminoglycoside_PTrfase"/>
</dbReference>
<dbReference type="RefSeq" id="WP_231418030.1">
    <property type="nucleotide sequence ID" value="NZ_CP126446.1"/>
</dbReference>
<dbReference type="EMBL" id="CP126446">
    <property type="protein sequence ID" value="WIF99355.1"/>
    <property type="molecule type" value="Genomic_DNA"/>
</dbReference>
<evidence type="ECO:0000313" key="4">
    <source>
        <dbReference type="Proteomes" id="UP001236652"/>
    </source>
</evidence>
<dbReference type="Gene3D" id="3.30.200.20">
    <property type="entry name" value="Phosphorylase Kinase, domain 1"/>
    <property type="match status" value="1"/>
</dbReference>
<name>A0ABY8V415_9BACI</name>
<dbReference type="InterPro" id="IPR011009">
    <property type="entry name" value="Kinase-like_dom_sf"/>
</dbReference>
<sequence>MEQWIDALFSESLLEEAANRFGTTSAEAEKRGDFENYIYEVHKKGKPYILRLTHSSHRSGEDIQAELEWVNFLHKNGANVSVAYPSIHGELVEEIGVEGSSFSICLFDKAPGTLVKMDDERFGPELFQSWGQAVGHMHKVTKGYKAGNHKRDRWDEDDLLTFSKYLDQNKDKAIIAEGEKVVRELQSFPETEESFGLIHSDIHPGNFFYHEGDIHIFDFDDSTYHFYVSDIAIPVYYPIWWKHREDALSVRSAYGEEVLYDFLVGYLKENRLDLDWIKKIPSFLKLRDIELYTVFQKKWEPENRNEKEQQLVDGIRDRIVRDEPLIELDYEKIYQRALGEAAKVQ</sequence>
<accession>A0ABY8V415</accession>
<dbReference type="SUPFAM" id="SSF56112">
    <property type="entry name" value="Protein kinase-like (PK-like)"/>
    <property type="match status" value="1"/>
</dbReference>
<reference evidence="3 4" key="1">
    <citation type="submission" date="2023-05" db="EMBL/GenBank/DDBJ databases">
        <title>Comparative genomics reveals the evidence of polycyclic aromatic hydrocarbons degradation in moderately halophilic genus Pontibacillus.</title>
        <authorList>
            <person name="Yang H."/>
            <person name="Qian Z."/>
        </authorList>
    </citation>
    <scope>NUCLEOTIDE SEQUENCE [LARGE SCALE GENOMIC DNA]</scope>
    <source>
        <strain evidence="4">HN14</strain>
    </source>
</reference>
<organism evidence="3 4">
    <name type="scientific">Pontibacillus chungwhensis</name>
    <dbReference type="NCBI Taxonomy" id="265426"/>
    <lineage>
        <taxon>Bacteria</taxon>
        <taxon>Bacillati</taxon>
        <taxon>Bacillota</taxon>
        <taxon>Bacilli</taxon>
        <taxon>Bacillales</taxon>
        <taxon>Bacillaceae</taxon>
        <taxon>Pontibacillus</taxon>
    </lineage>
</organism>
<comment type="similarity">
    <text evidence="1">Belongs to the pseudomonas-type ThrB family.</text>
</comment>
<dbReference type="PANTHER" id="PTHR21064">
    <property type="entry name" value="AMINOGLYCOSIDE PHOSPHOTRANSFERASE DOMAIN-CONTAINING PROTEIN-RELATED"/>
    <property type="match status" value="1"/>
</dbReference>
<dbReference type="Gene3D" id="3.90.1200.10">
    <property type="match status" value="1"/>
</dbReference>
<proteinExistence type="inferred from homology"/>
<dbReference type="InterPro" id="IPR050249">
    <property type="entry name" value="Pseudomonas-type_ThrB"/>
</dbReference>
<dbReference type="Pfam" id="PF01636">
    <property type="entry name" value="APH"/>
    <property type="match status" value="1"/>
</dbReference>
<dbReference type="Proteomes" id="UP001236652">
    <property type="component" value="Chromosome"/>
</dbReference>
<evidence type="ECO:0000256" key="1">
    <source>
        <dbReference type="ARBA" id="ARBA00038240"/>
    </source>
</evidence>
<evidence type="ECO:0000313" key="3">
    <source>
        <dbReference type="EMBL" id="WIF99355.1"/>
    </source>
</evidence>
<keyword evidence="4" id="KW-1185">Reference proteome</keyword>
<protein>
    <submittedName>
        <fullName evidence="3">Phosphotransferase</fullName>
    </submittedName>
</protein>
<evidence type="ECO:0000259" key="2">
    <source>
        <dbReference type="Pfam" id="PF01636"/>
    </source>
</evidence>
<gene>
    <name evidence="3" type="ORF">QNI29_06775</name>
</gene>
<feature type="domain" description="Aminoglycoside phosphotransferase" evidence="2">
    <location>
        <begin position="32"/>
        <end position="244"/>
    </location>
</feature>